<accession>A0A0G4FYD4</accession>
<feature type="compositionally biased region" description="Polar residues" evidence="1">
    <location>
        <begin position="860"/>
        <end position="869"/>
    </location>
</feature>
<feature type="region of interest" description="Disordered" evidence="1">
    <location>
        <begin position="909"/>
        <end position="931"/>
    </location>
</feature>
<feature type="compositionally biased region" description="Low complexity" evidence="1">
    <location>
        <begin position="733"/>
        <end position="746"/>
    </location>
</feature>
<name>A0A0G4FYD4_9ALVE</name>
<feature type="region of interest" description="Disordered" evidence="1">
    <location>
        <begin position="800"/>
        <end position="881"/>
    </location>
</feature>
<gene>
    <name evidence="2" type="ORF">Cvel_19302</name>
</gene>
<dbReference type="EMBL" id="CDMZ01000721">
    <property type="protein sequence ID" value="CEM20188.1"/>
    <property type="molecule type" value="Genomic_DNA"/>
</dbReference>
<evidence type="ECO:0000313" key="2">
    <source>
        <dbReference type="EMBL" id="CEM20188.1"/>
    </source>
</evidence>
<dbReference type="VEuPathDB" id="CryptoDB:Cvel_19302"/>
<feature type="region of interest" description="Disordered" evidence="1">
    <location>
        <begin position="37"/>
        <end position="116"/>
    </location>
</feature>
<reference evidence="2" key="1">
    <citation type="submission" date="2014-11" db="EMBL/GenBank/DDBJ databases">
        <authorList>
            <person name="Otto D Thomas"/>
            <person name="Naeem Raeece"/>
        </authorList>
    </citation>
    <scope>NUCLEOTIDE SEQUENCE</scope>
</reference>
<feature type="compositionally biased region" description="Low complexity" evidence="1">
    <location>
        <begin position="816"/>
        <end position="827"/>
    </location>
</feature>
<evidence type="ECO:0000256" key="1">
    <source>
        <dbReference type="SAM" id="MobiDB-lite"/>
    </source>
</evidence>
<organism evidence="2">
    <name type="scientific">Chromera velia CCMP2878</name>
    <dbReference type="NCBI Taxonomy" id="1169474"/>
    <lineage>
        <taxon>Eukaryota</taxon>
        <taxon>Sar</taxon>
        <taxon>Alveolata</taxon>
        <taxon>Colpodellida</taxon>
        <taxon>Chromeraceae</taxon>
        <taxon>Chromera</taxon>
    </lineage>
</organism>
<sequence length="1502" mass="161984">MCAWSLGPSVRRSGPNLRKHTATSITVSFYPRPVCTTPSSPVSVSQQKHSLSVSREEGRSFSTASVDLHRSSKASPSACLLGNAESPEETGSFNRPSPHTPSPSPSSVSSCLSAMGVPSNDMGRPVWGWRRRRKNQFCPYNYLSKPNPDVIRRPLRAESVIRPFPQFFRSPLPRLSVEDLSRAVTKAQKRQLRHPTFWRIVEAAAAALRRDLDGHFLYCTSAVLARLQMRDQVGLARLICDVCVDKLDRLQMRDLSSIVGSLSVLVGGRESEGVWRQGDMKYVDLLKSVAALVPDRRDYMRPEDVGLLSDALARERLFSAELFGIFLEIVEEKERQKGGKGGVPPDTHRALVSLLSCAPEEQKSLPARLTDRIEWTPLEDRKRSFFNSLGPLVVRQLTHLEGKSLARLAPSLAQMGAAVDGAIFASIARLLSSSTDTVHLADLSKAAASISSSLSLSVSVSVSKAVGHNTRIRNALPHSHRHSALSLEGEMESIRGVGRQAGRGRRIKQSREARGLAEVDDGNERVRSLELALRKAEEQQGAANSLLSKIFEILPRRLHQAQRDTGLLLLGAAAACSQNRGVSPVSSARNGPKGESPSPAFFQISPSGAACLSALIVKHPREIATSDETVCKTIAALGSLGLCSGPLLDTVARAFEFRVSQSLHDNQAEKRRLLKLSTALLPLCRLLQRSLTLSASSQSGPLRVSLSLLRGNAEKENVPAVPAAEARRGQAASGRSLLRSPRLGLSDAGGQRGGWRRSASAIGTGGGVGGRVTAVDRALRSPVVSVSVCASDSLSAFSSSLLPSGEQEGEGASGKSLSDLPSPADLSVRPPHQSSPPASEARRQPSFSKCRSVAVAALSRDTSSLSEPTSRGLHSPTSTHPEAEAVVQASVASAVEALCRAAWRVESVDEEGERRKKKEGSSKEDAPLTAVRESNCESLPLLSDLFAVPASRRLRVAPRVAGILSFLAVGPLASMHRKEEEAGEKGSVALFESALKALTHVLVMIEKRSEVSELQEAKRGVMSADQKERETKDLLQAGVEGVDACGLVGPRLAPSTATSVVQFLQVFCQLLDGQCRAGEESGHGGRANSRDSLVLLRQCSSAFRLAAFVSGDERLCPLGEPRSTFLGLQASFAGWIAETPLCLSQSSSEHRLQSRALAASCGISLIMMSGLHERISWRDARDRPQQTLGASVPHEEDSLAVAAVTTVARYLARCWSLGDSRLERDEISWEETLFAALIAAMLPLQSEKHGDGAEISKQPEGFGSQLAGAMDSFVLSECLDILRFSNLISDGNGEPFPFVSRQERPWLTDSWTPSGVSAVCPEESLIVRGVESEILLTVSSRLHASLSARLRVFGGRWRDEMHFEGGEGEECERVKSRRVLPDSLSLSTRPVEERLRENPGGETGVRVYRDGRSPLDLLQVPFAIWPGSLVSFVNRGTSPGGRFMEAISAADGGDRTKRHASNENDVDRVSKKTGGLYCGREIAWWMGGGQLPAEMNRSQGTS</sequence>
<proteinExistence type="predicted"/>
<feature type="region of interest" description="Disordered" evidence="1">
    <location>
        <begin position="717"/>
        <end position="767"/>
    </location>
</feature>
<feature type="compositionally biased region" description="Low complexity" evidence="1">
    <location>
        <begin position="37"/>
        <end position="47"/>
    </location>
</feature>
<protein>
    <submittedName>
        <fullName evidence="2">Uncharacterized protein</fullName>
    </submittedName>
</protein>